<name>A0AAE1JTH8_9FABA</name>
<dbReference type="AlphaFoldDB" id="A0AAE1JTH8"/>
<dbReference type="PROSITE" id="PS50102">
    <property type="entry name" value="RRM"/>
    <property type="match status" value="1"/>
</dbReference>
<keyword evidence="1 2" id="KW-0694">RNA-binding</keyword>
<sequence length="356" mass="41774">MTIDDESSIYVGGLPCDATEDTIRTVFDLYGAILDVKIINDVRNRGKCYCFVTFTNPRSAVDAINDMNGRTIEGHVVMVNAVRTRGGRSHFGGEPIRHDTDRNGDWDRGRDRTRDYSHDRDRHSNRNSDWSRERDRSREHDRSRNFEHEGDRRYEHEHYHDQEREPLHIKDRVEERYQADDEEEHGKVLGQATQRDYDLDYDTVRKMDRTYDPDRSFDGDRNEHSRRNNGLNVTKQRNMNFSSDSNGNLNDEIADELERSTQRLGQLKKEVSQLEEKLQEKRHLVADLQKQSRKLEDALINAKKYSSYHQVQLAKVHECFLQLKDYSERLKTSEKELQGLVDTIRLESDGDGEDVA</sequence>
<dbReference type="Pfam" id="PF00076">
    <property type="entry name" value="RRM_1"/>
    <property type="match status" value="1"/>
</dbReference>
<keyword evidence="7" id="KW-1185">Reference proteome</keyword>
<feature type="compositionally biased region" description="Basic and acidic residues" evidence="4">
    <location>
        <begin position="209"/>
        <end position="226"/>
    </location>
</feature>
<proteinExistence type="predicted"/>
<dbReference type="EMBL" id="JAWXYG010000012">
    <property type="protein sequence ID" value="KAK4257345.1"/>
    <property type="molecule type" value="Genomic_DNA"/>
</dbReference>
<dbReference type="InterPro" id="IPR000504">
    <property type="entry name" value="RRM_dom"/>
</dbReference>
<dbReference type="PANTHER" id="PTHR48024:SF56">
    <property type="entry name" value="HETEROGENEOUS NUCLEAR RIBONUCLEOPROTEIN A0"/>
    <property type="match status" value="1"/>
</dbReference>
<dbReference type="Gene3D" id="3.30.70.330">
    <property type="match status" value="1"/>
</dbReference>
<feature type="domain" description="RRM" evidence="5">
    <location>
        <begin position="7"/>
        <end position="84"/>
    </location>
</feature>
<evidence type="ECO:0000313" key="6">
    <source>
        <dbReference type="EMBL" id="KAK4257345.1"/>
    </source>
</evidence>
<protein>
    <recommendedName>
        <fullName evidence="5">RRM domain-containing protein</fullName>
    </recommendedName>
</protein>
<feature type="compositionally biased region" description="Basic and acidic residues" evidence="4">
    <location>
        <begin position="95"/>
        <end position="169"/>
    </location>
</feature>
<dbReference type="SUPFAM" id="SSF54928">
    <property type="entry name" value="RNA-binding domain, RBD"/>
    <property type="match status" value="1"/>
</dbReference>
<evidence type="ECO:0000256" key="3">
    <source>
        <dbReference type="SAM" id="Coils"/>
    </source>
</evidence>
<evidence type="ECO:0000256" key="1">
    <source>
        <dbReference type="ARBA" id="ARBA00022884"/>
    </source>
</evidence>
<dbReference type="GO" id="GO:0005739">
    <property type="term" value="C:mitochondrion"/>
    <property type="evidence" value="ECO:0007669"/>
    <property type="project" value="TreeGrafter"/>
</dbReference>
<evidence type="ECO:0000259" key="5">
    <source>
        <dbReference type="PROSITE" id="PS50102"/>
    </source>
</evidence>
<keyword evidence="3" id="KW-0175">Coiled coil</keyword>
<dbReference type="Proteomes" id="UP001293593">
    <property type="component" value="Unassembled WGS sequence"/>
</dbReference>
<accession>A0AAE1JTH8</accession>
<dbReference type="SMART" id="SM00360">
    <property type="entry name" value="RRM"/>
    <property type="match status" value="1"/>
</dbReference>
<dbReference type="CDD" id="cd00590">
    <property type="entry name" value="RRM_SF"/>
    <property type="match status" value="1"/>
</dbReference>
<feature type="coiled-coil region" evidence="3">
    <location>
        <begin position="250"/>
        <end position="343"/>
    </location>
</feature>
<comment type="caution">
    <text evidence="6">The sequence shown here is derived from an EMBL/GenBank/DDBJ whole genome shotgun (WGS) entry which is preliminary data.</text>
</comment>
<evidence type="ECO:0000256" key="4">
    <source>
        <dbReference type="SAM" id="MobiDB-lite"/>
    </source>
</evidence>
<dbReference type="InterPro" id="IPR012677">
    <property type="entry name" value="Nucleotide-bd_a/b_plait_sf"/>
</dbReference>
<organism evidence="6 7">
    <name type="scientific">Acacia crassicarpa</name>
    <name type="common">northern wattle</name>
    <dbReference type="NCBI Taxonomy" id="499986"/>
    <lineage>
        <taxon>Eukaryota</taxon>
        <taxon>Viridiplantae</taxon>
        <taxon>Streptophyta</taxon>
        <taxon>Embryophyta</taxon>
        <taxon>Tracheophyta</taxon>
        <taxon>Spermatophyta</taxon>
        <taxon>Magnoliopsida</taxon>
        <taxon>eudicotyledons</taxon>
        <taxon>Gunneridae</taxon>
        <taxon>Pentapetalae</taxon>
        <taxon>rosids</taxon>
        <taxon>fabids</taxon>
        <taxon>Fabales</taxon>
        <taxon>Fabaceae</taxon>
        <taxon>Caesalpinioideae</taxon>
        <taxon>mimosoid clade</taxon>
        <taxon>Acacieae</taxon>
        <taxon>Acacia</taxon>
    </lineage>
</organism>
<dbReference type="PANTHER" id="PTHR48024">
    <property type="entry name" value="GEO13361P1-RELATED"/>
    <property type="match status" value="1"/>
</dbReference>
<dbReference type="GO" id="GO:0003723">
    <property type="term" value="F:RNA binding"/>
    <property type="evidence" value="ECO:0007669"/>
    <property type="project" value="UniProtKB-UniRule"/>
</dbReference>
<dbReference type="GO" id="GO:0005634">
    <property type="term" value="C:nucleus"/>
    <property type="evidence" value="ECO:0007669"/>
    <property type="project" value="TreeGrafter"/>
</dbReference>
<feature type="region of interest" description="Disordered" evidence="4">
    <location>
        <begin position="86"/>
        <end position="169"/>
    </location>
</feature>
<gene>
    <name evidence="6" type="ORF">QN277_006943</name>
</gene>
<feature type="region of interest" description="Disordered" evidence="4">
    <location>
        <begin position="209"/>
        <end position="250"/>
    </location>
</feature>
<evidence type="ECO:0000256" key="2">
    <source>
        <dbReference type="PROSITE-ProRule" id="PRU00176"/>
    </source>
</evidence>
<evidence type="ECO:0000313" key="7">
    <source>
        <dbReference type="Proteomes" id="UP001293593"/>
    </source>
</evidence>
<dbReference type="InterPro" id="IPR050886">
    <property type="entry name" value="RNA-binding_reg"/>
</dbReference>
<dbReference type="InterPro" id="IPR035979">
    <property type="entry name" value="RBD_domain_sf"/>
</dbReference>
<reference evidence="6" key="1">
    <citation type="submission" date="2023-10" db="EMBL/GenBank/DDBJ databases">
        <title>Chromosome-level genome of the transformable northern wattle, Acacia crassicarpa.</title>
        <authorList>
            <person name="Massaro I."/>
            <person name="Sinha N.R."/>
            <person name="Poethig S."/>
            <person name="Leichty A.R."/>
        </authorList>
    </citation>
    <scope>NUCLEOTIDE SEQUENCE</scope>
    <source>
        <strain evidence="6">Acra3RX</strain>
        <tissue evidence="6">Leaf</tissue>
    </source>
</reference>
<feature type="compositionally biased region" description="Polar residues" evidence="4">
    <location>
        <begin position="228"/>
        <end position="249"/>
    </location>
</feature>